<comment type="caution">
    <text evidence="1">The sequence shown here is derived from an EMBL/GenBank/DDBJ whole genome shotgun (WGS) entry which is preliminary data.</text>
</comment>
<protein>
    <submittedName>
        <fullName evidence="1">Uncharacterized protein</fullName>
    </submittedName>
</protein>
<name>A0A9Q5Z601_NOSLI</name>
<reference evidence="1 2" key="1">
    <citation type="submission" date="2015-02" db="EMBL/GenBank/DDBJ databases">
        <title>Nostoc linckia genome annotation.</title>
        <authorList>
            <person name="Zhou Z."/>
        </authorList>
    </citation>
    <scope>NUCLEOTIDE SEQUENCE [LARGE SCALE GENOMIC DNA]</scope>
    <source>
        <strain evidence="2">z8</strain>
    </source>
</reference>
<organism evidence="1 2">
    <name type="scientific">Nostoc linckia z8</name>
    <dbReference type="NCBI Taxonomy" id="1628746"/>
    <lineage>
        <taxon>Bacteria</taxon>
        <taxon>Bacillati</taxon>
        <taxon>Cyanobacteriota</taxon>
        <taxon>Cyanophyceae</taxon>
        <taxon>Nostocales</taxon>
        <taxon>Nostocaceae</taxon>
        <taxon>Nostoc</taxon>
    </lineage>
</organism>
<evidence type="ECO:0000313" key="1">
    <source>
        <dbReference type="EMBL" id="PHJ95299.1"/>
    </source>
</evidence>
<dbReference type="AlphaFoldDB" id="A0A9Q5Z601"/>
<accession>A0A9Q5Z601</accession>
<sequence length="66" mass="7975">MNFELICLPCLPLLYQYFLQKLYSLQQKKLNKVLFFLASGWSDSKFENFKEISEKYAIFIKFSKCF</sequence>
<dbReference type="EMBL" id="LAHD01000147">
    <property type="protein sequence ID" value="PHJ95299.1"/>
    <property type="molecule type" value="Genomic_DNA"/>
</dbReference>
<proteinExistence type="predicted"/>
<evidence type="ECO:0000313" key="2">
    <source>
        <dbReference type="Proteomes" id="UP000222310"/>
    </source>
</evidence>
<dbReference type="Proteomes" id="UP000222310">
    <property type="component" value="Unassembled WGS sequence"/>
</dbReference>
<gene>
    <name evidence="1" type="ORF">VF08_32380</name>
</gene>